<protein>
    <recommendedName>
        <fullName evidence="3">F-box domain-containing protein</fullName>
    </recommendedName>
</protein>
<organism evidence="1 2">
    <name type="scientific">Armillaria ostoyae</name>
    <name type="common">Armillaria root rot fungus</name>
    <dbReference type="NCBI Taxonomy" id="47428"/>
    <lineage>
        <taxon>Eukaryota</taxon>
        <taxon>Fungi</taxon>
        <taxon>Dikarya</taxon>
        <taxon>Basidiomycota</taxon>
        <taxon>Agaricomycotina</taxon>
        <taxon>Agaricomycetes</taxon>
        <taxon>Agaricomycetidae</taxon>
        <taxon>Agaricales</taxon>
        <taxon>Marasmiineae</taxon>
        <taxon>Physalacriaceae</taxon>
        <taxon>Armillaria</taxon>
    </lineage>
</organism>
<proteinExistence type="predicted"/>
<dbReference type="AlphaFoldDB" id="A0A284S7I5"/>
<gene>
    <name evidence="1" type="ORF">ARMOST_20505</name>
</gene>
<evidence type="ECO:0000313" key="1">
    <source>
        <dbReference type="EMBL" id="SJL16968.1"/>
    </source>
</evidence>
<keyword evidence="2" id="KW-1185">Reference proteome</keyword>
<accession>A0A284S7I5</accession>
<sequence length="360" mass="40656">MPYALKGLMLRPDRWSTLELIMKTDRVSEILSLSSSPAINLKKLRLGLSSDCRTVLSGIPLHDLFSSSPMREANLQRKTYLLMPINMAELHKFSAYSYEPGRMLFILQQAQNLTEFIITPAQLSVHVFEPFAYARITHTSLQRLSLCITSSNCSKGVVKVPVTFDYVTLPALRQFDILGEEFMGHDFEPDEYSRLVDLFHRSKCNLIIITFSLPVFANALLVPLLELSPALEKLDVAVNASVARDVFNVLTLERGMARRLKELSIRETPFHTVKCGILECVNELHEMILSRLVGDSRLETLCLALNTPWVNHPLPLPLPIAQDSPLRDLFKMKDKGLGVKILLDGKDCRMNEKARVGFFG</sequence>
<reference evidence="2" key="1">
    <citation type="journal article" date="2017" name="Nat. Ecol. Evol.">
        <title>Genome expansion and lineage-specific genetic innovations in the forest pathogenic fungi Armillaria.</title>
        <authorList>
            <person name="Sipos G."/>
            <person name="Prasanna A.N."/>
            <person name="Walter M.C."/>
            <person name="O'Connor E."/>
            <person name="Balint B."/>
            <person name="Krizsan K."/>
            <person name="Kiss B."/>
            <person name="Hess J."/>
            <person name="Varga T."/>
            <person name="Slot J."/>
            <person name="Riley R."/>
            <person name="Boka B."/>
            <person name="Rigling D."/>
            <person name="Barry K."/>
            <person name="Lee J."/>
            <person name="Mihaltcheva S."/>
            <person name="LaButti K."/>
            <person name="Lipzen A."/>
            <person name="Waldron R."/>
            <person name="Moloney N.M."/>
            <person name="Sperisen C."/>
            <person name="Kredics L."/>
            <person name="Vagvoelgyi C."/>
            <person name="Patrignani A."/>
            <person name="Fitzpatrick D."/>
            <person name="Nagy I."/>
            <person name="Doyle S."/>
            <person name="Anderson J.B."/>
            <person name="Grigoriev I.V."/>
            <person name="Gueldener U."/>
            <person name="Muensterkoetter M."/>
            <person name="Nagy L.G."/>
        </authorList>
    </citation>
    <scope>NUCLEOTIDE SEQUENCE [LARGE SCALE GENOMIC DNA]</scope>
    <source>
        <strain evidence="2">C18/9</strain>
    </source>
</reference>
<dbReference type="OrthoDB" id="3365698at2759"/>
<evidence type="ECO:0008006" key="3">
    <source>
        <dbReference type="Google" id="ProtNLM"/>
    </source>
</evidence>
<dbReference type="STRING" id="47428.A0A284S7I5"/>
<dbReference type="EMBL" id="FUEG01000039">
    <property type="protein sequence ID" value="SJL16968.1"/>
    <property type="molecule type" value="Genomic_DNA"/>
</dbReference>
<name>A0A284S7I5_ARMOS</name>
<evidence type="ECO:0000313" key="2">
    <source>
        <dbReference type="Proteomes" id="UP000219338"/>
    </source>
</evidence>
<dbReference type="Proteomes" id="UP000219338">
    <property type="component" value="Unassembled WGS sequence"/>
</dbReference>